<evidence type="ECO:0000313" key="3">
    <source>
        <dbReference type="Proteomes" id="UP000655588"/>
    </source>
</evidence>
<keyword evidence="3" id="KW-1185">Reference proteome</keyword>
<keyword evidence="1" id="KW-0472">Membrane</keyword>
<accession>A0A833RZQ5</accession>
<dbReference type="GO" id="GO:0007131">
    <property type="term" value="P:reciprocal meiotic recombination"/>
    <property type="evidence" value="ECO:0007669"/>
    <property type="project" value="TreeGrafter"/>
</dbReference>
<dbReference type="SUPFAM" id="SSF47954">
    <property type="entry name" value="Cyclin-like"/>
    <property type="match status" value="1"/>
</dbReference>
<proteinExistence type="predicted"/>
<keyword evidence="1" id="KW-1133">Transmembrane helix</keyword>
<gene>
    <name evidence="2" type="ORF">E2986_07957</name>
</gene>
<evidence type="ECO:0000256" key="1">
    <source>
        <dbReference type="SAM" id="Phobius"/>
    </source>
</evidence>
<dbReference type="EMBL" id="WNWW01000305">
    <property type="protein sequence ID" value="KAF3426645.1"/>
    <property type="molecule type" value="Genomic_DNA"/>
</dbReference>
<comment type="caution">
    <text evidence="2">The sequence shown here is derived from an EMBL/GenBank/DDBJ whole genome shotgun (WGS) entry which is preliminary data.</text>
</comment>
<dbReference type="PANTHER" id="PTHR21615">
    <property type="entry name" value="CYCLIN N-TERMINAL DOMAIN-CONTAINING PROTEIN 1"/>
    <property type="match status" value="1"/>
</dbReference>
<organism evidence="2 3">
    <name type="scientific">Frieseomelitta varia</name>
    <dbReference type="NCBI Taxonomy" id="561572"/>
    <lineage>
        <taxon>Eukaryota</taxon>
        <taxon>Metazoa</taxon>
        <taxon>Ecdysozoa</taxon>
        <taxon>Arthropoda</taxon>
        <taxon>Hexapoda</taxon>
        <taxon>Insecta</taxon>
        <taxon>Pterygota</taxon>
        <taxon>Neoptera</taxon>
        <taxon>Endopterygota</taxon>
        <taxon>Hymenoptera</taxon>
        <taxon>Apocrita</taxon>
        <taxon>Aculeata</taxon>
        <taxon>Apoidea</taxon>
        <taxon>Anthophila</taxon>
        <taxon>Apidae</taxon>
        <taxon>Frieseomelitta</taxon>
    </lineage>
</organism>
<evidence type="ECO:0008006" key="4">
    <source>
        <dbReference type="Google" id="ProtNLM"/>
    </source>
</evidence>
<keyword evidence="1" id="KW-0812">Transmembrane</keyword>
<name>A0A833RZQ5_9HYME</name>
<dbReference type="Proteomes" id="UP000655588">
    <property type="component" value="Unassembled WGS sequence"/>
</dbReference>
<evidence type="ECO:0000313" key="2">
    <source>
        <dbReference type="EMBL" id="KAF3426645.1"/>
    </source>
</evidence>
<dbReference type="AlphaFoldDB" id="A0A833RZQ5"/>
<dbReference type="GO" id="GO:0035861">
    <property type="term" value="C:site of double-strand break"/>
    <property type="evidence" value="ECO:0007669"/>
    <property type="project" value="TreeGrafter"/>
</dbReference>
<protein>
    <recommendedName>
        <fullName evidence="4">Cyclin N-terminal domain-containing protein 1</fullName>
    </recommendedName>
</protein>
<feature type="transmembrane region" description="Helical" evidence="1">
    <location>
        <begin position="222"/>
        <end position="239"/>
    </location>
</feature>
<dbReference type="InterPro" id="IPR036915">
    <property type="entry name" value="Cyclin-like_sf"/>
</dbReference>
<reference evidence="2" key="1">
    <citation type="submission" date="2019-11" db="EMBL/GenBank/DDBJ databases">
        <title>The nuclear and mitochondrial genomes of Frieseomelitta varia - a highly eusocial stingless bee (Meliponini) with a permanently sterile worker caste.</title>
        <authorList>
            <person name="Freitas F.C.P."/>
            <person name="Lourenco A.P."/>
            <person name="Nunes F.M.F."/>
            <person name="Paschoal A.R."/>
            <person name="Abreu F.C.P."/>
            <person name="Barbin F.O."/>
            <person name="Bataglia L."/>
            <person name="Cardoso-Junior C.A.M."/>
            <person name="Cervoni M.S."/>
            <person name="Silva S.R."/>
            <person name="Dalarmi F."/>
            <person name="Del Lama M.A."/>
            <person name="Depintor T.S."/>
            <person name="Ferreira K.M."/>
            <person name="Goria P.S."/>
            <person name="Jaskot M.C."/>
            <person name="Lago D.C."/>
            <person name="Luna-Lucena D."/>
            <person name="Moda L.M."/>
            <person name="Nascimento L."/>
            <person name="Pedrino M."/>
            <person name="Rabico F.O."/>
            <person name="Sanches F.C."/>
            <person name="Santos D.E."/>
            <person name="Santos C.G."/>
            <person name="Vieira J."/>
            <person name="Lopes T.F."/>
            <person name="Barchuk A.R."/>
            <person name="Hartfelder K."/>
            <person name="Simoes Z.L.P."/>
            <person name="Bitondi M.M.G."/>
            <person name="Pinheiro D.G."/>
        </authorList>
    </citation>
    <scope>NUCLEOTIDE SEQUENCE</scope>
    <source>
        <strain evidence="2">USP_RPSP 00005682</strain>
        <tissue evidence="2">Whole individual</tissue>
    </source>
</reference>
<sequence length="276" mass="32261">MDLDISYIEPLLDEWLEELQLIIKVQEKLIKSTDEFYMPYIAVPIPIVNAIYKITEYLHLERDIRYITIHLYDKFMCNYFWEMYKKTDGTQSSWSQICKSISSHSILYLMSCLQLAYKMNSHLNNLKIPQVLGILQRLDKKSVFKTIGFRMPLYTPLNCIEILLAATGLKDTPRMQELTIDLLDLFYLQRKKLYSHLQCLIQGYIARTIEEKRSLMALESNVLFLGASVILCGTFFLYVKSETIDVIAIKLSQLVDIKVNNIWDMANILLTMAIQE</sequence>
<dbReference type="PANTHER" id="PTHR21615:SF2">
    <property type="entry name" value="CYCLIN N-TERMINAL DOMAIN-CONTAINING PROTEIN 1"/>
    <property type="match status" value="1"/>
</dbReference>